<sequence length="54" mass="6262">MAQVDGIITFMVKYVNGYVYISFPVTTNNDNGGATGFNDMYKYSRQPFWLWIVQ</sequence>
<protein>
    <submittedName>
        <fullName evidence="1">Uncharacterized protein</fullName>
    </submittedName>
</protein>
<name>B5W736_LIMMA</name>
<dbReference type="AlphaFoldDB" id="B5W736"/>
<proteinExistence type="predicted"/>
<accession>B5W736</accession>
<gene>
    <name evidence="1" type="ORF">AmaxDRAFT_4586</name>
</gene>
<dbReference type="Proteomes" id="UP000004061">
    <property type="component" value="Unassembled WGS sequence"/>
</dbReference>
<evidence type="ECO:0000313" key="2">
    <source>
        <dbReference type="Proteomes" id="UP000004061"/>
    </source>
</evidence>
<organism evidence="1 2">
    <name type="scientific">Limnospira maxima CS-328</name>
    <dbReference type="NCBI Taxonomy" id="513049"/>
    <lineage>
        <taxon>Bacteria</taxon>
        <taxon>Bacillati</taxon>
        <taxon>Cyanobacteriota</taxon>
        <taxon>Cyanophyceae</taxon>
        <taxon>Oscillatoriophycideae</taxon>
        <taxon>Oscillatoriales</taxon>
        <taxon>Sirenicapillariaceae</taxon>
        <taxon>Limnospira</taxon>
    </lineage>
</organism>
<comment type="caution">
    <text evidence="1">The sequence shown here is derived from an EMBL/GenBank/DDBJ whole genome shotgun (WGS) entry which is preliminary data.</text>
</comment>
<evidence type="ECO:0000313" key="1">
    <source>
        <dbReference type="EMBL" id="EDZ92660.1"/>
    </source>
</evidence>
<reference evidence="1 2" key="1">
    <citation type="journal article" date="2011" name="Appl. Environ. Microbiol.">
        <title>Contribution of a Sodium Ion Gradient to Energy Conservation during Fermentation in the Cyanobacterium Arthrospira (Spirulina) maxima CS-328.</title>
        <authorList>
            <person name="Carrieri D."/>
            <person name="Ananyev G."/>
            <person name="Lenz O."/>
            <person name="Bryant D.A."/>
            <person name="Dismukes G.C."/>
        </authorList>
    </citation>
    <scope>NUCLEOTIDE SEQUENCE [LARGE SCALE GENOMIC DNA]</scope>
    <source>
        <strain evidence="1 2">CS-328</strain>
    </source>
</reference>
<keyword evidence="2" id="KW-1185">Reference proteome</keyword>
<dbReference type="EMBL" id="ABYK01000048">
    <property type="protein sequence ID" value="EDZ92660.1"/>
    <property type="molecule type" value="Genomic_DNA"/>
</dbReference>